<dbReference type="InterPro" id="IPR013328">
    <property type="entry name" value="6PGD_dom2"/>
</dbReference>
<dbReference type="InterPro" id="IPR013118">
    <property type="entry name" value="Mannitol_DH_C"/>
</dbReference>
<dbReference type="EC" id="1.1.1.67" evidence="4"/>
<feature type="domain" description="Mannitol dehydrogenase N-terminal" evidence="2">
    <location>
        <begin position="32"/>
        <end position="279"/>
    </location>
</feature>
<dbReference type="InterPro" id="IPR050988">
    <property type="entry name" value="Mannitol_DH/Oxidoreductase"/>
</dbReference>
<evidence type="ECO:0000313" key="5">
    <source>
        <dbReference type="Proteomes" id="UP000698242"/>
    </source>
</evidence>
<evidence type="ECO:0000259" key="2">
    <source>
        <dbReference type="Pfam" id="PF01232"/>
    </source>
</evidence>
<dbReference type="EMBL" id="APKE01000014">
    <property type="protein sequence ID" value="KAF0676329.1"/>
    <property type="molecule type" value="Genomic_DNA"/>
</dbReference>
<dbReference type="GO" id="GO:0050086">
    <property type="term" value="F:mannitol 2-dehydrogenase activity"/>
    <property type="evidence" value="ECO:0007669"/>
    <property type="project" value="UniProtKB-EC"/>
</dbReference>
<protein>
    <submittedName>
        <fullName evidence="4">Mannitol dehydrogenase</fullName>
        <ecNumber evidence="4">1.1.1.67</ecNumber>
    </submittedName>
</protein>
<dbReference type="PANTHER" id="PTHR43362:SF1">
    <property type="entry name" value="MANNITOL DEHYDROGENASE 2-RELATED"/>
    <property type="match status" value="1"/>
</dbReference>
<dbReference type="OrthoDB" id="271711at2"/>
<dbReference type="InterPro" id="IPR013131">
    <property type="entry name" value="Mannitol_DH_N"/>
</dbReference>
<dbReference type="PRINTS" id="PR00084">
    <property type="entry name" value="MTLDHDRGNASE"/>
</dbReference>
<dbReference type="InterPro" id="IPR036291">
    <property type="entry name" value="NAD(P)-bd_dom_sf"/>
</dbReference>
<gene>
    <name evidence="4" type="primary">mtlK</name>
    <name evidence="4" type="ORF">PMES_01060</name>
</gene>
<reference evidence="4" key="1">
    <citation type="submission" date="2013-03" db="EMBL/GenBank/DDBJ databases">
        <title>Genome Sequence of the Profundibacterium mesophilum strain KAUST100406-0324T from Red Sea, a novel genus in the family Rhodobacteraceae.</title>
        <authorList>
            <person name="Essack M."/>
            <person name="Alam I."/>
            <person name="Lafi F."/>
            <person name="Alawi W."/>
            <person name="Kamanu F."/>
            <person name="Al-Suwailem A."/>
            <person name="Lee O.O."/>
            <person name="Xu Y."/>
            <person name="Bajic V."/>
            <person name="Qian P.-Y."/>
            <person name="Archer J."/>
        </authorList>
    </citation>
    <scope>NUCLEOTIDE SEQUENCE</scope>
    <source>
        <strain evidence="4">KAUST100406-0324</strain>
    </source>
</reference>
<dbReference type="Gene3D" id="3.40.50.720">
    <property type="entry name" value="NAD(P)-binding Rossmann-like Domain"/>
    <property type="match status" value="1"/>
</dbReference>
<dbReference type="AlphaFoldDB" id="A0A921NX24"/>
<dbReference type="InterPro" id="IPR008927">
    <property type="entry name" value="6-PGluconate_DH-like_C_sf"/>
</dbReference>
<accession>A0A921NX24</accession>
<evidence type="ECO:0000259" key="3">
    <source>
        <dbReference type="Pfam" id="PF08125"/>
    </source>
</evidence>
<evidence type="ECO:0000313" key="4">
    <source>
        <dbReference type="EMBL" id="KAF0676329.1"/>
    </source>
</evidence>
<dbReference type="InterPro" id="IPR000669">
    <property type="entry name" value="Mannitol_DH"/>
</dbReference>
<dbReference type="Pfam" id="PF08125">
    <property type="entry name" value="Mannitol_dh_C"/>
    <property type="match status" value="1"/>
</dbReference>
<keyword evidence="1 4" id="KW-0560">Oxidoreductase</keyword>
<name>A0A921NX24_9RHOB</name>
<keyword evidence="5" id="KW-1185">Reference proteome</keyword>
<dbReference type="RefSeq" id="WP_159964475.1">
    <property type="nucleotide sequence ID" value="NZ_APKE01000014.1"/>
</dbReference>
<dbReference type="Pfam" id="PF01232">
    <property type="entry name" value="Mannitol_dh"/>
    <property type="match status" value="1"/>
</dbReference>
<proteinExistence type="predicted"/>
<comment type="caution">
    <text evidence="4">The sequence shown here is derived from an EMBL/GenBank/DDBJ whole genome shotgun (WGS) entry which is preliminary data.</text>
</comment>
<dbReference type="SUPFAM" id="SSF51735">
    <property type="entry name" value="NAD(P)-binding Rossmann-fold domains"/>
    <property type="match status" value="1"/>
</dbReference>
<organism evidence="4 5">
    <name type="scientific">Profundibacterium mesophilum KAUST100406-0324</name>
    <dbReference type="NCBI Taxonomy" id="1037889"/>
    <lineage>
        <taxon>Bacteria</taxon>
        <taxon>Pseudomonadati</taxon>
        <taxon>Pseudomonadota</taxon>
        <taxon>Alphaproteobacteria</taxon>
        <taxon>Rhodobacterales</taxon>
        <taxon>Roseobacteraceae</taxon>
        <taxon>Profundibacterium</taxon>
    </lineage>
</organism>
<sequence>MDELIPLSNESLGRMPGDVRLPRYDRTRLTPGIVHVGLGNFHRAHQAWYLHRLFDEGRDLDWAILGAGIMPGDAAQREKLRAQDWMTTLIELDPETTSAEIVGSMCGFVPVEEGHRPLIEAMADPNIRIVSLTVTEGGYYRDATGGLDTDHPDIRHDAHTPDAPRTVFGAMVAALRIRRDAGRGPFTGLSCDNLQGNGDILRRTVLGIARAVDPELAVWIEAECSFPNSMVDCIVPATGPKELALVEQHGIADRSPVTHETYRQWVIEDDFCAGRPALEHVGATFTRKVAAHEAMKLRILNAGHQLLANIGELRGHDTIAQCMADPEISGFFHKVLNDEIVPHVAPVPERTPGAYVELVSRRFSNPAIVDTPRRVAFDGSSRHPGFVLPSIRDGLAADMSIEGLALAEVLWARMCIGTRLDGTQIAPNDPNWARLQDAAQAARTDPALWAAQEWIYGDLAHESRFIEAFTRRYGDVAERGPDAVLRDYAGAA</sequence>
<feature type="domain" description="Mannitol dehydrogenase C-terminal" evidence="3">
    <location>
        <begin position="289"/>
        <end position="475"/>
    </location>
</feature>
<dbReference type="PANTHER" id="PTHR43362">
    <property type="entry name" value="MANNITOL DEHYDROGENASE DSF1-RELATED"/>
    <property type="match status" value="1"/>
</dbReference>
<dbReference type="Gene3D" id="1.10.1040.10">
    <property type="entry name" value="N-(1-d-carboxylethyl)-l-norvaline Dehydrogenase, domain 2"/>
    <property type="match status" value="1"/>
</dbReference>
<evidence type="ECO:0000256" key="1">
    <source>
        <dbReference type="ARBA" id="ARBA00023002"/>
    </source>
</evidence>
<dbReference type="Proteomes" id="UP000698242">
    <property type="component" value="Unassembled WGS sequence"/>
</dbReference>
<dbReference type="SUPFAM" id="SSF48179">
    <property type="entry name" value="6-phosphogluconate dehydrogenase C-terminal domain-like"/>
    <property type="match status" value="1"/>
</dbReference>